<sequence length="131" mass="13849">GPDVVRLHGIAQRAGDDIAIGIARHRGDIGIEAHRDAGGLALHHRIRDQRALDRDQALLQHMAGGLAVGDRLGEAGTDIVLHQPAERLLVALPEGLEDHLVRALGAIEELGDVEAGIGGDHGLQARFRTGL</sequence>
<protein>
    <submittedName>
        <fullName evidence="1">Uncharacterized protein</fullName>
    </submittedName>
</protein>
<accession>A0AA40JQI6</accession>
<dbReference type="Proteomes" id="UP000032274">
    <property type="component" value="Unassembled WGS sequence"/>
</dbReference>
<evidence type="ECO:0000313" key="1">
    <source>
        <dbReference type="EMBL" id="KIU01685.1"/>
    </source>
</evidence>
<feature type="non-terminal residue" evidence="1">
    <location>
        <position position="1"/>
    </location>
</feature>
<dbReference type="AlphaFoldDB" id="A0AA40JQI6"/>
<feature type="non-terminal residue" evidence="1">
    <location>
        <position position="131"/>
    </location>
</feature>
<organism evidence="1 2">
    <name type="scientific">Staphylococcus aureus</name>
    <dbReference type="NCBI Taxonomy" id="1280"/>
    <lineage>
        <taxon>Bacteria</taxon>
        <taxon>Bacillati</taxon>
        <taxon>Bacillota</taxon>
        <taxon>Bacilli</taxon>
        <taxon>Bacillales</taxon>
        <taxon>Staphylococcaceae</taxon>
        <taxon>Staphylococcus</taxon>
    </lineage>
</organism>
<proteinExistence type="predicted"/>
<reference evidence="1 2" key="1">
    <citation type="submission" date="2015-01" db="EMBL/GenBank/DDBJ databases">
        <title>Characterization of Swiss Staphylococcus aureus strains involved in food poisoning.</title>
        <authorList>
            <person name="Crovadore J."/>
            <person name="Chablais R."/>
            <person name="Tonacini J."/>
            <person name="Schnyder B."/>
            <person name="Lefort F."/>
        </authorList>
    </citation>
    <scope>NUCLEOTIDE SEQUENCE [LARGE SCALE GENOMIC DNA]</scope>
    <source>
        <strain evidence="1 2">SA-120</strain>
    </source>
</reference>
<gene>
    <name evidence="1" type="ORF">QU38_00355</name>
</gene>
<comment type="caution">
    <text evidence="1">The sequence shown here is derived from an EMBL/GenBank/DDBJ whole genome shotgun (WGS) entry which is preliminary data.</text>
</comment>
<dbReference type="EMBL" id="JXIG01000082">
    <property type="protein sequence ID" value="KIU01685.1"/>
    <property type="molecule type" value="Genomic_DNA"/>
</dbReference>
<evidence type="ECO:0000313" key="2">
    <source>
        <dbReference type="Proteomes" id="UP000032274"/>
    </source>
</evidence>
<name>A0AA40JQI6_STAAU</name>